<dbReference type="Proteomes" id="UP000825935">
    <property type="component" value="Chromosome 30"/>
</dbReference>
<gene>
    <name evidence="11" type="ORF">KP509_30G012100</name>
</gene>
<keyword evidence="12" id="KW-1185">Reference proteome</keyword>
<feature type="domain" description="Calmodulin binding protein central" evidence="9">
    <location>
        <begin position="246"/>
        <end position="311"/>
    </location>
</feature>
<dbReference type="InterPro" id="IPR012416">
    <property type="entry name" value="CBP60"/>
</dbReference>
<dbReference type="EMBL" id="CM035435">
    <property type="protein sequence ID" value="KAH7289627.1"/>
    <property type="molecule type" value="Genomic_DNA"/>
</dbReference>
<evidence type="ECO:0000313" key="12">
    <source>
        <dbReference type="Proteomes" id="UP000825935"/>
    </source>
</evidence>
<dbReference type="PANTHER" id="PTHR31713:SF96">
    <property type="entry name" value="OS02G0562300 PROTEIN"/>
    <property type="match status" value="1"/>
</dbReference>
<sequence>MAYKRHFQDTDVDNDNAEKRQCTNLQSVLLEELRVNGIQRFWTVLEPIIRQVVREELETRIENFFPATCAESREATRQLPSMEPSFLRLQFENKLALPLYTGSKVEGENRNSIRVCLQDAETGEAVRMDNESPLKLEIVVLEGDFSNDEEDWTYEDFENHVVKEREGKGPILAGDLTLSLKEGIGTLGELIFTDNSSWMRSKKFRLGVKLSTGFYRGRRVREAITEAFFVKDHRGHLYKKHYPPTLTDEVWRLEKIGKDGAYHKRLSEYQINTVKDLLSMYSIGPSKLREIFGTTMSTKTWDSIIEHAKTCLLNDTKFIYYPNENPMIGVLLNTVYQPLGIMRNESLVPINLLSDTEQVCLKKLLEEAYKDVNKLCELHASAHCEEPDFSYGSDRSYQVYGGPQHRQLLGRQNISFEQKVCKEISGSKDSLSECAANVLQCGTSAFTFDTNLKDCLPTCASSPGYLESMFLCGNDLQKGLEPVDENKGLYRPDLTCLNDYCHGRAFDPWGSNELSVLTGFASGSLSNPMISANNNYSFPRNVNHPRRRAHMGWLKLKVVLKCSYLMRKGISSRRRLEIKRVT</sequence>
<feature type="domain" description="Calmodulin binding protein C-terminal" evidence="10">
    <location>
        <begin position="318"/>
        <end position="376"/>
    </location>
</feature>
<evidence type="ECO:0000256" key="6">
    <source>
        <dbReference type="ARBA" id="ARBA00023163"/>
    </source>
</evidence>
<evidence type="ECO:0000259" key="9">
    <source>
        <dbReference type="Pfam" id="PF20451"/>
    </source>
</evidence>
<dbReference type="AlphaFoldDB" id="A0A8T2R1C7"/>
<dbReference type="GO" id="GO:0005516">
    <property type="term" value="F:calmodulin binding"/>
    <property type="evidence" value="ECO:0007669"/>
    <property type="project" value="InterPro"/>
</dbReference>
<keyword evidence="3" id="KW-0805">Transcription regulation</keyword>
<dbReference type="Pfam" id="PF20452">
    <property type="entry name" value="Calmod_bind_C"/>
    <property type="match status" value="1"/>
</dbReference>
<dbReference type="InterPro" id="IPR046831">
    <property type="entry name" value="Calmodulin_bind_N"/>
</dbReference>
<dbReference type="OrthoDB" id="512636at2759"/>
<protein>
    <submittedName>
        <fullName evidence="11">Uncharacterized protein</fullName>
    </submittedName>
</protein>
<dbReference type="InterPro" id="IPR046830">
    <property type="entry name" value="Calmod_bind_M"/>
</dbReference>
<name>A0A8T2R1C7_CERRI</name>
<dbReference type="Pfam" id="PF07887">
    <property type="entry name" value="Calmodulin_bind"/>
    <property type="match status" value="1"/>
</dbReference>
<dbReference type="PANTHER" id="PTHR31713">
    <property type="entry name" value="OS02G0177800 PROTEIN"/>
    <property type="match status" value="1"/>
</dbReference>
<reference evidence="11" key="1">
    <citation type="submission" date="2021-08" db="EMBL/GenBank/DDBJ databases">
        <title>WGS assembly of Ceratopteris richardii.</title>
        <authorList>
            <person name="Marchant D.B."/>
            <person name="Chen G."/>
            <person name="Jenkins J."/>
            <person name="Shu S."/>
            <person name="Leebens-Mack J."/>
            <person name="Grimwood J."/>
            <person name="Schmutz J."/>
            <person name="Soltis P."/>
            <person name="Soltis D."/>
            <person name="Chen Z.-H."/>
        </authorList>
    </citation>
    <scope>NUCLEOTIDE SEQUENCE</scope>
    <source>
        <strain evidence="11">Whitten #5841</strain>
        <tissue evidence="11">Leaf</tissue>
    </source>
</reference>
<dbReference type="GO" id="GO:0005634">
    <property type="term" value="C:nucleus"/>
    <property type="evidence" value="ECO:0007669"/>
    <property type="project" value="UniProtKB-SubCell"/>
</dbReference>
<dbReference type="EMBL" id="CM035435">
    <property type="protein sequence ID" value="KAH7289629.1"/>
    <property type="molecule type" value="Genomic_DNA"/>
</dbReference>
<feature type="domain" description="Calmodulin binding protein-like N-terminal" evidence="8">
    <location>
        <begin position="87"/>
        <end position="233"/>
    </location>
</feature>
<dbReference type="OMA" id="GTICAFQ"/>
<keyword evidence="6" id="KW-0804">Transcription</keyword>
<dbReference type="EMBL" id="CM035435">
    <property type="protein sequence ID" value="KAH7289622.1"/>
    <property type="molecule type" value="Genomic_DNA"/>
</dbReference>
<evidence type="ECO:0000256" key="1">
    <source>
        <dbReference type="ARBA" id="ARBA00004123"/>
    </source>
</evidence>
<dbReference type="Pfam" id="PF20451">
    <property type="entry name" value="Calmod_bind_M"/>
    <property type="match status" value="1"/>
</dbReference>
<evidence type="ECO:0000313" key="11">
    <source>
        <dbReference type="EMBL" id="KAH7289624.1"/>
    </source>
</evidence>
<evidence type="ECO:0000256" key="4">
    <source>
        <dbReference type="ARBA" id="ARBA00023125"/>
    </source>
</evidence>
<keyword evidence="5" id="KW-0010">Activator</keyword>
<dbReference type="EMBL" id="CM035435">
    <property type="protein sequence ID" value="KAH7289620.1"/>
    <property type="molecule type" value="Genomic_DNA"/>
</dbReference>
<comment type="subcellular location">
    <subcellularLocation>
        <location evidence="1">Nucleus</location>
    </subcellularLocation>
</comment>
<evidence type="ECO:0000256" key="2">
    <source>
        <dbReference type="ARBA" id="ARBA00007214"/>
    </source>
</evidence>
<dbReference type="InterPro" id="IPR046829">
    <property type="entry name" value="Calmod_bind_C"/>
</dbReference>
<evidence type="ECO:0000256" key="7">
    <source>
        <dbReference type="ARBA" id="ARBA00023242"/>
    </source>
</evidence>
<dbReference type="EMBL" id="CM035435">
    <property type="protein sequence ID" value="KAH7289623.1"/>
    <property type="molecule type" value="Genomic_DNA"/>
</dbReference>
<keyword evidence="4" id="KW-0238">DNA-binding</keyword>
<evidence type="ECO:0000259" key="8">
    <source>
        <dbReference type="Pfam" id="PF07887"/>
    </source>
</evidence>
<dbReference type="EMBL" id="CM035435">
    <property type="protein sequence ID" value="KAH7289628.1"/>
    <property type="molecule type" value="Genomic_DNA"/>
</dbReference>
<accession>A0A8T2R1C7</accession>
<comment type="similarity">
    <text evidence="2">Belongs to the plant ACBP60 protein family.</text>
</comment>
<comment type="caution">
    <text evidence="11">The sequence shown here is derived from an EMBL/GenBank/DDBJ whole genome shotgun (WGS) entry which is preliminary data.</text>
</comment>
<organism evidence="11 12">
    <name type="scientific">Ceratopteris richardii</name>
    <name type="common">Triangle waterfern</name>
    <dbReference type="NCBI Taxonomy" id="49495"/>
    <lineage>
        <taxon>Eukaryota</taxon>
        <taxon>Viridiplantae</taxon>
        <taxon>Streptophyta</taxon>
        <taxon>Embryophyta</taxon>
        <taxon>Tracheophyta</taxon>
        <taxon>Polypodiopsida</taxon>
        <taxon>Polypodiidae</taxon>
        <taxon>Polypodiales</taxon>
        <taxon>Pteridineae</taxon>
        <taxon>Pteridaceae</taxon>
        <taxon>Parkerioideae</taxon>
        <taxon>Ceratopteris</taxon>
    </lineage>
</organism>
<evidence type="ECO:0000256" key="3">
    <source>
        <dbReference type="ARBA" id="ARBA00023015"/>
    </source>
</evidence>
<evidence type="ECO:0000259" key="10">
    <source>
        <dbReference type="Pfam" id="PF20452"/>
    </source>
</evidence>
<dbReference type="EMBL" id="CM035435">
    <property type="protein sequence ID" value="KAH7289624.1"/>
    <property type="molecule type" value="Genomic_DNA"/>
</dbReference>
<dbReference type="EMBL" id="CM035435">
    <property type="protein sequence ID" value="KAH7289626.1"/>
    <property type="molecule type" value="Genomic_DNA"/>
</dbReference>
<dbReference type="GO" id="GO:0003700">
    <property type="term" value="F:DNA-binding transcription factor activity"/>
    <property type="evidence" value="ECO:0007669"/>
    <property type="project" value="TreeGrafter"/>
</dbReference>
<dbReference type="EMBL" id="CM035435">
    <property type="protein sequence ID" value="KAH7289625.1"/>
    <property type="molecule type" value="Genomic_DNA"/>
</dbReference>
<evidence type="ECO:0000256" key="5">
    <source>
        <dbReference type="ARBA" id="ARBA00023159"/>
    </source>
</evidence>
<keyword evidence="7" id="KW-0539">Nucleus</keyword>
<dbReference type="GO" id="GO:0043565">
    <property type="term" value="F:sequence-specific DNA binding"/>
    <property type="evidence" value="ECO:0007669"/>
    <property type="project" value="TreeGrafter"/>
</dbReference>
<dbReference type="GO" id="GO:0080142">
    <property type="term" value="P:regulation of salicylic acid biosynthetic process"/>
    <property type="evidence" value="ECO:0007669"/>
    <property type="project" value="TreeGrafter"/>
</dbReference>
<proteinExistence type="inferred from homology"/>